<dbReference type="EMBL" id="BSOW01000027">
    <property type="protein sequence ID" value="GLR89621.1"/>
    <property type="molecule type" value="Genomic_DNA"/>
</dbReference>
<organism evidence="6 7">
    <name type="scientific">Bradyrhizobium iriomotense</name>
    <dbReference type="NCBI Taxonomy" id="441950"/>
    <lineage>
        <taxon>Bacteria</taxon>
        <taxon>Pseudomonadati</taxon>
        <taxon>Pseudomonadota</taxon>
        <taxon>Alphaproteobacteria</taxon>
        <taxon>Hyphomicrobiales</taxon>
        <taxon>Nitrobacteraceae</taxon>
        <taxon>Bradyrhizobium</taxon>
    </lineage>
</organism>
<dbReference type="Proteomes" id="UP001156905">
    <property type="component" value="Unassembled WGS sequence"/>
</dbReference>
<name>A0ABQ6B728_9BRAD</name>
<feature type="domain" description="NlpC/P60" evidence="5">
    <location>
        <begin position="3"/>
        <end position="137"/>
    </location>
</feature>
<comment type="similarity">
    <text evidence="1">Belongs to the peptidase C40 family.</text>
</comment>
<comment type="caution">
    <text evidence="6">The sequence shown here is derived from an EMBL/GenBank/DDBJ whole genome shotgun (WGS) entry which is preliminary data.</text>
</comment>
<evidence type="ECO:0000256" key="2">
    <source>
        <dbReference type="ARBA" id="ARBA00022670"/>
    </source>
</evidence>
<keyword evidence="4" id="KW-0788">Thiol protease</keyword>
<dbReference type="InterPro" id="IPR000064">
    <property type="entry name" value="NLP_P60_dom"/>
</dbReference>
<evidence type="ECO:0000259" key="5">
    <source>
        <dbReference type="PROSITE" id="PS51935"/>
    </source>
</evidence>
<keyword evidence="7" id="KW-1185">Reference proteome</keyword>
<dbReference type="RefSeq" id="WP_284271887.1">
    <property type="nucleotide sequence ID" value="NZ_BSOW01000027.1"/>
</dbReference>
<dbReference type="PROSITE" id="PS51935">
    <property type="entry name" value="NLPC_P60"/>
    <property type="match status" value="1"/>
</dbReference>
<evidence type="ECO:0000313" key="6">
    <source>
        <dbReference type="EMBL" id="GLR89621.1"/>
    </source>
</evidence>
<gene>
    <name evidence="6" type="ORF">GCM10007857_63350</name>
</gene>
<evidence type="ECO:0000256" key="1">
    <source>
        <dbReference type="ARBA" id="ARBA00007074"/>
    </source>
</evidence>
<proteinExistence type="inferred from homology"/>
<keyword evidence="2" id="KW-0645">Protease</keyword>
<keyword evidence="3" id="KW-0378">Hydrolase</keyword>
<evidence type="ECO:0000256" key="3">
    <source>
        <dbReference type="ARBA" id="ARBA00022801"/>
    </source>
</evidence>
<reference evidence="7" key="1">
    <citation type="journal article" date="2019" name="Int. J. Syst. Evol. Microbiol.">
        <title>The Global Catalogue of Microorganisms (GCM) 10K type strain sequencing project: providing services to taxonomists for standard genome sequencing and annotation.</title>
        <authorList>
            <consortium name="The Broad Institute Genomics Platform"/>
            <consortium name="The Broad Institute Genome Sequencing Center for Infectious Disease"/>
            <person name="Wu L."/>
            <person name="Ma J."/>
        </authorList>
    </citation>
    <scope>NUCLEOTIDE SEQUENCE [LARGE SCALE GENOMIC DNA]</scope>
    <source>
        <strain evidence="7">NBRC 102520</strain>
    </source>
</reference>
<sequence length="143" mass="16314">MCTVDIVPDIPERFWHIRYDTAHDPNSPTLPDIESGANCQNFAYELLRHFGRYVPNLRSSNLREDTVYTVPVDDHQPLDLLLFNSTSVAWGAHIAVYVGNDRAIHLSRRVGVATVWPLAQFAQRPEYRVLVGAKRAMRSTPDR</sequence>
<dbReference type="Gene3D" id="3.90.1720.10">
    <property type="entry name" value="endopeptidase domain like (from Nostoc punctiforme)"/>
    <property type="match status" value="1"/>
</dbReference>
<dbReference type="InterPro" id="IPR038765">
    <property type="entry name" value="Papain-like_cys_pep_sf"/>
</dbReference>
<evidence type="ECO:0000313" key="7">
    <source>
        <dbReference type="Proteomes" id="UP001156905"/>
    </source>
</evidence>
<accession>A0ABQ6B728</accession>
<evidence type="ECO:0000256" key="4">
    <source>
        <dbReference type="ARBA" id="ARBA00022807"/>
    </source>
</evidence>
<dbReference type="SUPFAM" id="SSF54001">
    <property type="entry name" value="Cysteine proteinases"/>
    <property type="match status" value="1"/>
</dbReference>
<protein>
    <recommendedName>
        <fullName evidence="5">NlpC/P60 domain-containing protein</fullName>
    </recommendedName>
</protein>